<dbReference type="InterPro" id="IPR051538">
    <property type="entry name" value="Acyl-CoA_Synth/Transferase"/>
</dbReference>
<dbReference type="PANTHER" id="PTHR43334">
    <property type="entry name" value="ACETATE--COA LIGASE [ADP-FORMING]"/>
    <property type="match status" value="1"/>
</dbReference>
<protein>
    <submittedName>
        <fullName evidence="6">Acetate--CoA ligase family protein</fullName>
    </submittedName>
</protein>
<evidence type="ECO:0000259" key="5">
    <source>
        <dbReference type="PROSITE" id="PS50975"/>
    </source>
</evidence>
<dbReference type="SUPFAM" id="SSF51735">
    <property type="entry name" value="NAD(P)-binding Rossmann-fold domains"/>
    <property type="match status" value="1"/>
</dbReference>
<evidence type="ECO:0000256" key="4">
    <source>
        <dbReference type="PROSITE-ProRule" id="PRU00409"/>
    </source>
</evidence>
<dbReference type="RefSeq" id="WP_380973877.1">
    <property type="nucleotide sequence ID" value="NZ_JBHTEF010000001.1"/>
</dbReference>
<accession>A0ABW2SLQ3</accession>
<keyword evidence="1 6" id="KW-0436">Ligase</keyword>
<dbReference type="PANTHER" id="PTHR43334:SF1">
    <property type="entry name" value="3-HYDROXYPROPIONATE--COA LIGASE [ADP-FORMING]"/>
    <property type="match status" value="1"/>
</dbReference>
<dbReference type="Gene3D" id="3.40.50.261">
    <property type="entry name" value="Succinyl-CoA synthetase domains"/>
    <property type="match status" value="2"/>
</dbReference>
<dbReference type="InterPro" id="IPR011761">
    <property type="entry name" value="ATP-grasp"/>
</dbReference>
<dbReference type="Pfam" id="PF13549">
    <property type="entry name" value="ATP-grasp_5"/>
    <property type="match status" value="1"/>
</dbReference>
<dbReference type="InterPro" id="IPR032875">
    <property type="entry name" value="Succ_CoA_lig_flav_dom"/>
</dbReference>
<keyword evidence="2 4" id="KW-0547">Nucleotide-binding</keyword>
<dbReference type="Pfam" id="PF13607">
    <property type="entry name" value="Succ_CoA_lig"/>
    <property type="match status" value="1"/>
</dbReference>
<keyword evidence="3 4" id="KW-0067">ATP-binding</keyword>
<dbReference type="SMART" id="SM00881">
    <property type="entry name" value="CoA_binding"/>
    <property type="match status" value="1"/>
</dbReference>
<sequence length="724" mass="74985">MSEDLDCLFQPKRVAVVGASTKPTNLGHMVVRNLLEGNFPGVVYPINPKHESIGGVPAFPSVAETPAVPDLAIICIPAKGVLDVVEQCAKLGTKGLIILTAGFRETGPEGRAVEDQIVETARANGMRILGPNCLGLQVPGLSLNASFAAHMPGAGHVAFISQSGALTAGAIEWAIGKGIGFSKIVSLGNAADVDLAAVLDYLADDEDTHSAVVYAESISDPQAFTSAAARFSAKKPIIAYKAGRFAASAKAAVSHTGAMAGADSVYDAAFERVGVTRVLRISDLYHAIELLDAGRVARQPSLAIVTNAGGPGVMSADALIARKGKLADLSQGTLDALNEVLPAAWSHSNPIDVLGDAPAARYQAAIKAAVADSNVDAVLVILTPQSMTDILGSADAVIEAAKTTDKPILGVWMGGGDTNEEAIARLDAAGVPAYEFPENAVDAFMDIVASHRGPLPSVSVTPADGFEPDRGRARELIASVPEEGVLSELAGKELFDAYGISVALSRLAATADEAVALADEFGYPVVIKIASPDITHKTDVGGVVIDVNSAEEVREVFARVVASAREKRPDAAIDGVTVQPMIPAGGQELILGSRQDPSFGAIIMVAAGGTSAEILGDSAIQLAPVDSDMALSMLKSLRIWPILEGYRGRPGADLDQLTTIIERFSRLVCEHPEITEIEINPVLASSPRGAIAIDARAVVDRDALANPPAPYSHLGIAVGQAPQA</sequence>
<dbReference type="InterPro" id="IPR043938">
    <property type="entry name" value="Ligase_CoA_dom"/>
</dbReference>
<dbReference type="GO" id="GO:0016874">
    <property type="term" value="F:ligase activity"/>
    <property type="evidence" value="ECO:0007669"/>
    <property type="project" value="UniProtKB-KW"/>
</dbReference>
<dbReference type="PROSITE" id="PS50975">
    <property type="entry name" value="ATP_GRASP"/>
    <property type="match status" value="1"/>
</dbReference>
<dbReference type="SUPFAM" id="SSF52210">
    <property type="entry name" value="Succinyl-CoA synthetase domains"/>
    <property type="match status" value="2"/>
</dbReference>
<comment type="caution">
    <text evidence="6">The sequence shown here is derived from an EMBL/GenBank/DDBJ whole genome shotgun (WGS) entry which is preliminary data.</text>
</comment>
<evidence type="ECO:0000256" key="3">
    <source>
        <dbReference type="ARBA" id="ARBA00022840"/>
    </source>
</evidence>
<dbReference type="Gene3D" id="3.30.1490.20">
    <property type="entry name" value="ATP-grasp fold, A domain"/>
    <property type="match status" value="1"/>
</dbReference>
<gene>
    <name evidence="6" type="ORF">ACFQWG_07550</name>
</gene>
<evidence type="ECO:0000313" key="7">
    <source>
        <dbReference type="Proteomes" id="UP001596527"/>
    </source>
</evidence>
<evidence type="ECO:0000313" key="6">
    <source>
        <dbReference type="EMBL" id="MFC7581050.1"/>
    </source>
</evidence>
<dbReference type="Gene3D" id="3.40.50.720">
    <property type="entry name" value="NAD(P)-binding Rossmann-like Domain"/>
    <property type="match status" value="1"/>
</dbReference>
<dbReference type="InterPro" id="IPR003781">
    <property type="entry name" value="CoA-bd"/>
</dbReference>
<dbReference type="Pfam" id="PF13380">
    <property type="entry name" value="CoA_binding_2"/>
    <property type="match status" value="1"/>
</dbReference>
<dbReference type="Gene3D" id="3.30.470.20">
    <property type="entry name" value="ATP-grasp fold, B domain"/>
    <property type="match status" value="1"/>
</dbReference>
<keyword evidence="7" id="KW-1185">Reference proteome</keyword>
<proteinExistence type="predicted"/>
<reference evidence="7" key="1">
    <citation type="journal article" date="2019" name="Int. J. Syst. Evol. Microbiol.">
        <title>The Global Catalogue of Microorganisms (GCM) 10K type strain sequencing project: providing services to taxonomists for standard genome sequencing and annotation.</title>
        <authorList>
            <consortium name="The Broad Institute Genomics Platform"/>
            <consortium name="The Broad Institute Genome Sequencing Center for Infectious Disease"/>
            <person name="Wu L."/>
            <person name="Ma J."/>
        </authorList>
    </citation>
    <scope>NUCLEOTIDE SEQUENCE [LARGE SCALE GENOMIC DNA]</scope>
    <source>
        <strain evidence="7">CCUG 56698</strain>
    </source>
</reference>
<dbReference type="EMBL" id="JBHTEF010000001">
    <property type="protein sequence ID" value="MFC7581050.1"/>
    <property type="molecule type" value="Genomic_DNA"/>
</dbReference>
<dbReference type="InterPro" id="IPR013815">
    <property type="entry name" value="ATP_grasp_subdomain_1"/>
</dbReference>
<evidence type="ECO:0000256" key="1">
    <source>
        <dbReference type="ARBA" id="ARBA00022598"/>
    </source>
</evidence>
<name>A0ABW2SLQ3_9ACTO</name>
<dbReference type="SUPFAM" id="SSF56059">
    <property type="entry name" value="Glutathione synthetase ATP-binding domain-like"/>
    <property type="match status" value="1"/>
</dbReference>
<dbReference type="Pfam" id="PF19045">
    <property type="entry name" value="Ligase_CoA_2"/>
    <property type="match status" value="1"/>
</dbReference>
<dbReference type="InterPro" id="IPR036291">
    <property type="entry name" value="NAD(P)-bd_dom_sf"/>
</dbReference>
<feature type="domain" description="ATP-grasp" evidence="5">
    <location>
        <begin position="492"/>
        <end position="528"/>
    </location>
</feature>
<evidence type="ECO:0000256" key="2">
    <source>
        <dbReference type="ARBA" id="ARBA00022741"/>
    </source>
</evidence>
<organism evidence="6 7">
    <name type="scientific">Schaalia naturae</name>
    <dbReference type="NCBI Taxonomy" id="635203"/>
    <lineage>
        <taxon>Bacteria</taxon>
        <taxon>Bacillati</taxon>
        <taxon>Actinomycetota</taxon>
        <taxon>Actinomycetes</taxon>
        <taxon>Actinomycetales</taxon>
        <taxon>Actinomycetaceae</taxon>
        <taxon>Schaalia</taxon>
    </lineage>
</organism>
<dbReference type="InterPro" id="IPR016102">
    <property type="entry name" value="Succinyl-CoA_synth-like"/>
</dbReference>
<dbReference type="Proteomes" id="UP001596527">
    <property type="component" value="Unassembled WGS sequence"/>
</dbReference>